<evidence type="ECO:0000259" key="1">
    <source>
        <dbReference type="Pfam" id="PF08241"/>
    </source>
</evidence>
<dbReference type="AlphaFoldDB" id="A0A4Z0C9C6"/>
<proteinExistence type="predicted"/>
<dbReference type="RefSeq" id="WP_135263098.1">
    <property type="nucleotide sequence ID" value="NZ_SMLM01000001.1"/>
</dbReference>
<dbReference type="InterPro" id="IPR029063">
    <property type="entry name" value="SAM-dependent_MTases_sf"/>
</dbReference>
<dbReference type="EMBL" id="SMLM01000001">
    <property type="protein sequence ID" value="TFZ07018.1"/>
    <property type="molecule type" value="Genomic_DNA"/>
</dbReference>
<protein>
    <submittedName>
        <fullName evidence="2">Methyltransferase domain-containing protein</fullName>
    </submittedName>
</protein>
<comment type="caution">
    <text evidence="2">The sequence shown here is derived from an EMBL/GenBank/DDBJ whole genome shotgun (WGS) entry which is preliminary data.</text>
</comment>
<keyword evidence="2" id="KW-0489">Methyltransferase</keyword>
<dbReference type="Gene3D" id="3.40.50.150">
    <property type="entry name" value="Vaccinia Virus protein VP39"/>
    <property type="match status" value="1"/>
</dbReference>
<keyword evidence="3" id="KW-1185">Reference proteome</keyword>
<dbReference type="PANTHER" id="PTHR43591:SF24">
    <property type="entry name" value="2-METHOXY-6-POLYPRENYL-1,4-BENZOQUINOL METHYLASE, MITOCHONDRIAL"/>
    <property type="match status" value="1"/>
</dbReference>
<reference evidence="2 3" key="1">
    <citation type="submission" date="2019-03" db="EMBL/GenBank/DDBJ databases">
        <title>Ramlibacter henchirensis DSM 14656, whole genome shotgun sequence.</title>
        <authorList>
            <person name="Zhang X."/>
            <person name="Feng G."/>
            <person name="Zhu H."/>
        </authorList>
    </citation>
    <scope>NUCLEOTIDE SEQUENCE [LARGE SCALE GENOMIC DNA]</scope>
    <source>
        <strain evidence="2 3">DSM 14656</strain>
    </source>
</reference>
<accession>A0A4Z0C9C6</accession>
<dbReference type="PANTHER" id="PTHR43591">
    <property type="entry name" value="METHYLTRANSFERASE"/>
    <property type="match status" value="1"/>
</dbReference>
<dbReference type="OrthoDB" id="529208at2"/>
<feature type="domain" description="Methyltransferase type 11" evidence="1">
    <location>
        <begin position="43"/>
        <end position="138"/>
    </location>
</feature>
<evidence type="ECO:0000313" key="2">
    <source>
        <dbReference type="EMBL" id="TFZ07018.1"/>
    </source>
</evidence>
<dbReference type="InterPro" id="IPR013216">
    <property type="entry name" value="Methyltransf_11"/>
</dbReference>
<dbReference type="SUPFAM" id="SSF53335">
    <property type="entry name" value="S-adenosyl-L-methionine-dependent methyltransferases"/>
    <property type="match status" value="1"/>
</dbReference>
<dbReference type="Pfam" id="PF08241">
    <property type="entry name" value="Methyltransf_11"/>
    <property type="match status" value="1"/>
</dbReference>
<keyword evidence="2" id="KW-0808">Transferase</keyword>
<dbReference type="GO" id="GO:0008757">
    <property type="term" value="F:S-adenosylmethionine-dependent methyltransferase activity"/>
    <property type="evidence" value="ECO:0007669"/>
    <property type="project" value="InterPro"/>
</dbReference>
<name>A0A4Z0C9C6_9BURK</name>
<organism evidence="2 3">
    <name type="scientific">Ramlibacter henchirensis</name>
    <dbReference type="NCBI Taxonomy" id="204072"/>
    <lineage>
        <taxon>Bacteria</taxon>
        <taxon>Pseudomonadati</taxon>
        <taxon>Pseudomonadota</taxon>
        <taxon>Betaproteobacteria</taxon>
        <taxon>Burkholderiales</taxon>
        <taxon>Comamonadaceae</taxon>
        <taxon>Ramlibacter</taxon>
    </lineage>
</organism>
<evidence type="ECO:0000313" key="3">
    <source>
        <dbReference type="Proteomes" id="UP000298180"/>
    </source>
</evidence>
<dbReference type="CDD" id="cd02440">
    <property type="entry name" value="AdoMet_MTases"/>
    <property type="match status" value="1"/>
</dbReference>
<dbReference type="GO" id="GO:0032259">
    <property type="term" value="P:methylation"/>
    <property type="evidence" value="ECO:0007669"/>
    <property type="project" value="UniProtKB-KW"/>
</dbReference>
<gene>
    <name evidence="2" type="ORF">EZ313_10495</name>
</gene>
<dbReference type="Proteomes" id="UP000298180">
    <property type="component" value="Unassembled WGS sequence"/>
</dbReference>
<sequence length="267" mass="28970">MLDPSVGFTGPRSYDEEIGPYTFAPFARELAGCLPQGFDGELLELACGTGLVTRELRRRMAPTARLVATDLNPGMLAFARERLEGEPIEWHEANALSLPFETASFDGIACGLGLMFLPDRAAALREWRRVLRPGGQLMLTVWDRIEENPHALVFAQIIETLFPGDAEMRFRTPYELCDAAVLDGLLAGAGFGERHIETRRIAIRGADPRRIASGQIRGTPRGALIAARGLAIEEVVARVAQGLAAQGGDPYDGYCQGLVVQARALPA</sequence>